<dbReference type="HOGENOM" id="CLU_780663_0_0_1"/>
<reference evidence="2" key="1">
    <citation type="submission" date="2024-06" db="UniProtKB">
        <authorList>
            <consortium name="Ensembl"/>
        </authorList>
    </citation>
    <scope>IDENTIFICATION</scope>
</reference>
<feature type="compositionally biased region" description="Polar residues" evidence="1">
    <location>
        <begin position="308"/>
        <end position="320"/>
    </location>
</feature>
<organism evidence="2">
    <name type="scientific">Mustela putorius furo</name>
    <name type="common">European domestic ferret</name>
    <name type="synonym">Mustela furo</name>
    <dbReference type="NCBI Taxonomy" id="9669"/>
    <lineage>
        <taxon>Eukaryota</taxon>
        <taxon>Metazoa</taxon>
        <taxon>Chordata</taxon>
        <taxon>Craniata</taxon>
        <taxon>Vertebrata</taxon>
        <taxon>Euteleostomi</taxon>
        <taxon>Mammalia</taxon>
        <taxon>Eutheria</taxon>
        <taxon>Laurasiatheria</taxon>
        <taxon>Carnivora</taxon>
        <taxon>Caniformia</taxon>
        <taxon>Musteloidea</taxon>
        <taxon>Mustelidae</taxon>
        <taxon>Mustelinae</taxon>
        <taxon>Mustela</taxon>
    </lineage>
</organism>
<dbReference type="Ensembl" id="ENSMPUT00000018823.1">
    <property type="protein sequence ID" value="ENSMPUP00000018552.1"/>
    <property type="gene ID" value="ENSMPUG00000018671.1"/>
</dbReference>
<sequence length="355" mass="37455">MRDRVPAPVRAVTHPGSAEISSRKRDFETHENSQSFFRETLALQPPLLLAGERPTSGSRTGRPEARVGAPQAVRAPRTSPSLTSAPSTRPLEGPPRRPAPQAAASCPPSPGCERLEAAQHRGGRSRSRRRRPLRAPRGAPLAAILLSPGTRSAAEAFFCGRARSCKGRTGSRRPAASAGNSRKQAGAGGGEEGTPPGATRRAGHTTSCDLASPSPEEAQQSVQPARRVPSLHLQASSCTEPGHGQNHLPTRAPAEAATSPQPVPTLRRTQTHSGLRAGLGRFLPRKGACAGRGSRGQGPAPAARDKNTFQAQEVSSSNKELQGRKGGRPQAFLRETSNFLQRDPCLLPSAGQRKP</sequence>
<feature type="compositionally biased region" description="Polar residues" evidence="1">
    <location>
        <begin position="78"/>
        <end position="87"/>
    </location>
</feature>
<proteinExistence type="predicted"/>
<evidence type="ECO:0000256" key="1">
    <source>
        <dbReference type="SAM" id="MobiDB-lite"/>
    </source>
</evidence>
<feature type="compositionally biased region" description="Basic residues" evidence="1">
    <location>
        <begin position="121"/>
        <end position="134"/>
    </location>
</feature>
<feature type="compositionally biased region" description="Basic and acidic residues" evidence="1">
    <location>
        <begin position="21"/>
        <end position="31"/>
    </location>
</feature>
<dbReference type="AlphaFoldDB" id="M3Z4P0"/>
<dbReference type="EMBL" id="AEYP01019281">
    <property type="status" value="NOT_ANNOTATED_CDS"/>
    <property type="molecule type" value="Genomic_DNA"/>
</dbReference>
<accession>M3Z4P0</accession>
<evidence type="ECO:0000313" key="2">
    <source>
        <dbReference type="Ensembl" id="ENSMPUP00000018552.1"/>
    </source>
</evidence>
<feature type="region of interest" description="Disordered" evidence="1">
    <location>
        <begin position="162"/>
        <end position="355"/>
    </location>
</feature>
<name>M3Z4P0_MUSPF</name>
<dbReference type="InParanoid" id="M3Z4P0"/>
<feature type="region of interest" description="Disordered" evidence="1">
    <location>
        <begin position="1"/>
        <end position="147"/>
    </location>
</feature>
<protein>
    <submittedName>
        <fullName evidence="2">Uncharacterized protein</fullName>
    </submittedName>
</protein>